<dbReference type="Proteomes" id="UP000592181">
    <property type="component" value="Unassembled WGS sequence"/>
</dbReference>
<feature type="region of interest" description="Disordered" evidence="4">
    <location>
        <begin position="1"/>
        <end position="59"/>
    </location>
</feature>
<reference evidence="5 6" key="1">
    <citation type="submission" date="2020-07" db="EMBL/GenBank/DDBJ databases">
        <title>Sequencing the genomes of 1000 actinobacteria strains.</title>
        <authorList>
            <person name="Klenk H.-P."/>
        </authorList>
    </citation>
    <scope>NUCLEOTIDE SEQUENCE [LARGE SCALE GENOMIC DNA]</scope>
    <source>
        <strain evidence="5 6">DSM 24723</strain>
    </source>
</reference>
<dbReference type="SUPFAM" id="SSF51556">
    <property type="entry name" value="Metallo-dependent hydrolases"/>
    <property type="match status" value="1"/>
</dbReference>
<evidence type="ECO:0000256" key="2">
    <source>
        <dbReference type="ARBA" id="ARBA00022801"/>
    </source>
</evidence>
<keyword evidence="1 3" id="KW-0479">Metal-binding</keyword>
<comment type="caution">
    <text evidence="5">The sequence shown here is derived from an EMBL/GenBank/DDBJ whole genome shotgun (WGS) entry which is preliminary data.</text>
</comment>
<dbReference type="AlphaFoldDB" id="A0A852X3J2"/>
<dbReference type="PANTHER" id="PTHR46124">
    <property type="entry name" value="D-AMINOACYL-TRNA DEACYLASE"/>
    <property type="match status" value="1"/>
</dbReference>
<evidence type="ECO:0000313" key="5">
    <source>
        <dbReference type="EMBL" id="NYG35880.1"/>
    </source>
</evidence>
<organism evidence="5 6">
    <name type="scientific">Janibacter alkaliphilus</name>
    <dbReference type="NCBI Taxonomy" id="1069963"/>
    <lineage>
        <taxon>Bacteria</taxon>
        <taxon>Bacillati</taxon>
        <taxon>Actinomycetota</taxon>
        <taxon>Actinomycetes</taxon>
        <taxon>Micrococcales</taxon>
        <taxon>Intrasporangiaceae</taxon>
        <taxon>Janibacter</taxon>
    </lineage>
</organism>
<evidence type="ECO:0000313" key="6">
    <source>
        <dbReference type="Proteomes" id="UP000592181"/>
    </source>
</evidence>
<dbReference type="PROSITE" id="PS01091">
    <property type="entry name" value="TATD_3"/>
    <property type="match status" value="1"/>
</dbReference>
<dbReference type="PANTHER" id="PTHR46124:SF2">
    <property type="entry name" value="D-AMINOACYL-TRNA DEACYLASE"/>
    <property type="match status" value="1"/>
</dbReference>
<dbReference type="NCBIfam" id="TIGR00010">
    <property type="entry name" value="YchF/TatD family DNA exonuclease"/>
    <property type="match status" value="1"/>
</dbReference>
<protein>
    <submittedName>
        <fullName evidence="5">TatD DNase family protein</fullName>
        <ecNumber evidence="5">3.1.21.-</ecNumber>
    </submittedName>
</protein>
<evidence type="ECO:0000256" key="4">
    <source>
        <dbReference type="SAM" id="MobiDB-lite"/>
    </source>
</evidence>
<dbReference type="EMBL" id="JACBZX010000001">
    <property type="protein sequence ID" value="NYG35880.1"/>
    <property type="molecule type" value="Genomic_DNA"/>
</dbReference>
<dbReference type="InterPro" id="IPR001130">
    <property type="entry name" value="TatD-like"/>
</dbReference>
<dbReference type="CDD" id="cd01310">
    <property type="entry name" value="TatD_DNAse"/>
    <property type="match status" value="1"/>
</dbReference>
<feature type="binding site" evidence="3">
    <location>
        <position position="204"/>
    </location>
    <ligand>
        <name>a divalent metal cation</name>
        <dbReference type="ChEBI" id="CHEBI:60240"/>
        <label>2</label>
    </ligand>
</feature>
<proteinExistence type="predicted"/>
<feature type="binding site" evidence="3">
    <location>
        <position position="254"/>
    </location>
    <ligand>
        <name>a divalent metal cation</name>
        <dbReference type="ChEBI" id="CHEBI:60240"/>
        <label>1</label>
    </ligand>
</feature>
<dbReference type="GO" id="GO:0016788">
    <property type="term" value="F:hydrolase activity, acting on ester bonds"/>
    <property type="evidence" value="ECO:0007669"/>
    <property type="project" value="InterPro"/>
</dbReference>
<dbReference type="InterPro" id="IPR032466">
    <property type="entry name" value="Metal_Hydrolase"/>
</dbReference>
<dbReference type="GO" id="GO:0005829">
    <property type="term" value="C:cytosol"/>
    <property type="evidence" value="ECO:0007669"/>
    <property type="project" value="TreeGrafter"/>
</dbReference>
<dbReference type="Pfam" id="PF01026">
    <property type="entry name" value="TatD_DNase"/>
    <property type="match status" value="1"/>
</dbReference>
<dbReference type="EC" id="3.1.21.-" evidence="5"/>
<gene>
    <name evidence="5" type="ORF">BJY28_000349</name>
</gene>
<dbReference type="GO" id="GO:0004536">
    <property type="term" value="F:DNA nuclease activity"/>
    <property type="evidence" value="ECO:0007669"/>
    <property type="project" value="InterPro"/>
</dbReference>
<dbReference type="Gene3D" id="3.20.20.140">
    <property type="entry name" value="Metal-dependent hydrolases"/>
    <property type="match status" value="1"/>
</dbReference>
<dbReference type="InterPro" id="IPR018228">
    <property type="entry name" value="DNase_TatD-rel_CS"/>
</dbReference>
<dbReference type="GO" id="GO:0046872">
    <property type="term" value="F:metal ion binding"/>
    <property type="evidence" value="ECO:0007669"/>
    <property type="project" value="UniProtKB-KW"/>
</dbReference>
<keyword evidence="6" id="KW-1185">Reference proteome</keyword>
<dbReference type="FunFam" id="3.20.20.140:FF:000005">
    <property type="entry name" value="TatD family hydrolase"/>
    <property type="match status" value="1"/>
</dbReference>
<evidence type="ECO:0000256" key="1">
    <source>
        <dbReference type="ARBA" id="ARBA00022723"/>
    </source>
</evidence>
<feature type="binding site" evidence="3">
    <location>
        <position position="143"/>
    </location>
    <ligand>
        <name>a divalent metal cation</name>
        <dbReference type="ChEBI" id="CHEBI:60240"/>
        <label>1</label>
    </ligand>
</feature>
<dbReference type="InterPro" id="IPR015991">
    <property type="entry name" value="TatD/YcfH-like"/>
</dbReference>
<accession>A0A852X3J2</accession>
<dbReference type="RefSeq" id="WP_179461472.1">
    <property type="nucleotide sequence ID" value="NZ_JACBZX010000001.1"/>
</dbReference>
<keyword evidence="2 5" id="KW-0378">Hydrolase</keyword>
<sequence length="306" mass="32816">MPRSSGHAAVAPAPDPLPVPVVDNHTHLDIRRTDLPDPLAAEPPGVQPAGEDQVDEGGRSTEDVARALRQAAAVGVDRVVQVGCDLESARFTVAQLEHHPSMLGAVALHPNEAPLLAERGALEAALTEIEEMLAHPRVRAVGETGLDYYRTGPDGRPAQHESFRRHIDLAKRHGLALQIHDRDSHEDVLRILAEEGAPETTVLHCFSGDLTMARECVERGYLLSFAGTVTFKSASGLRDALAVTPLEQILVETDAPYLTPAPHRGSANAPYLVPLTVRVMAGVLGVDVPTLCQAISDTSERAYGPW</sequence>
<dbReference type="PIRSF" id="PIRSF005902">
    <property type="entry name" value="DNase_TatD"/>
    <property type="match status" value="1"/>
</dbReference>
<feature type="compositionally biased region" description="Basic and acidic residues" evidence="4">
    <location>
        <begin position="24"/>
        <end position="35"/>
    </location>
</feature>
<name>A0A852X3J2_9MICO</name>
<evidence type="ECO:0000256" key="3">
    <source>
        <dbReference type="PIRSR" id="PIRSR005902-1"/>
    </source>
</evidence>
<feature type="binding site" evidence="3">
    <location>
        <position position="180"/>
    </location>
    <ligand>
        <name>a divalent metal cation</name>
        <dbReference type="ChEBI" id="CHEBI:60240"/>
        <label>2</label>
    </ligand>
</feature>